<comment type="caution">
    <text evidence="1">The sequence shown here is derived from an EMBL/GenBank/DDBJ whole genome shotgun (WGS) entry which is preliminary data.</text>
</comment>
<evidence type="ECO:0000313" key="2">
    <source>
        <dbReference type="Proteomes" id="UP001152607"/>
    </source>
</evidence>
<gene>
    <name evidence="1" type="ORF">PDIGIT_LOCUS7128</name>
</gene>
<proteinExistence type="predicted"/>
<dbReference type="Proteomes" id="UP001152607">
    <property type="component" value="Unassembled WGS sequence"/>
</dbReference>
<keyword evidence="2" id="KW-1185">Reference proteome</keyword>
<sequence length="105" mass="11302">MAGIGRRFTRTADELVLCCGERRLVAVAIRCSGCCLVGGVINGACVGCCGTVVCEVEVREGGDVGRVRACFVQVFVVLAYRGIDLIWHLLVSAMRQYGFFAGIPW</sequence>
<dbReference type="EMBL" id="CAOQHR010000004">
    <property type="protein sequence ID" value="CAI6334074.1"/>
    <property type="molecule type" value="Genomic_DNA"/>
</dbReference>
<reference evidence="1" key="1">
    <citation type="submission" date="2023-01" db="EMBL/GenBank/DDBJ databases">
        <authorList>
            <person name="Van Ghelder C."/>
            <person name="Rancurel C."/>
        </authorList>
    </citation>
    <scope>NUCLEOTIDE SEQUENCE</scope>
    <source>
        <strain evidence="1">CNCM I-4278</strain>
    </source>
</reference>
<protein>
    <submittedName>
        <fullName evidence="1">Uncharacterized protein</fullName>
    </submittedName>
</protein>
<accession>A0A9W4UE74</accession>
<evidence type="ECO:0000313" key="1">
    <source>
        <dbReference type="EMBL" id="CAI6334074.1"/>
    </source>
</evidence>
<name>A0A9W4UE74_9PLEO</name>
<organism evidence="1 2">
    <name type="scientific">Periconia digitata</name>
    <dbReference type="NCBI Taxonomy" id="1303443"/>
    <lineage>
        <taxon>Eukaryota</taxon>
        <taxon>Fungi</taxon>
        <taxon>Dikarya</taxon>
        <taxon>Ascomycota</taxon>
        <taxon>Pezizomycotina</taxon>
        <taxon>Dothideomycetes</taxon>
        <taxon>Pleosporomycetidae</taxon>
        <taxon>Pleosporales</taxon>
        <taxon>Massarineae</taxon>
        <taxon>Periconiaceae</taxon>
        <taxon>Periconia</taxon>
    </lineage>
</organism>
<dbReference type="AlphaFoldDB" id="A0A9W4UE74"/>